<dbReference type="AlphaFoldDB" id="A0A8H6K2T3"/>
<sequence length="582" mass="64130">MIFLFMLFAIAAALGGVSTSTPPNSTFINPVLPGWHSDPSCIRVDDTFYCTTSTFVAFPGLPVYASKDLVNWGLQSHAWNRDSQIPGTSWNTTIQQDGMWAPTLRFHEGEFWLICTYILNGATLEDTGDGTQGVLFHTKDVRSDEAWSDPLIFYPNKIDPDIFFEDGRAWVAQQGIIVQELDLETGELSQPPIQLWNGTGGNWPEGPHIYKKDGYYYLMIAEGGTGGRHAVTIARSENLLGPYESNENNPILTNRQTNAYFQRVGHGDMFDDVDGNWWIIVHASRSGPEVRIHPMGRESVLAPVTWDEGEWPVVTNVSGRMDVWPLPEETRDVPGDGPFNGDQDDFVFDASSVMPKHFLHHRVPAEGMFGFSDAGLEIVPSRSNLTGVTHTDDLALKGQRGVSFVGRRQTQTVFHFTVDVDATSATKVNEEAGISIFLAQENHADIGIVYLKPCGKEAGLHLRFRAHGKDAPPSVSMALPADWIEAGFILLHIWTKDPENFHLGASVGNGDVVELGSVSSYLVSRLDSAQSGTFIGALLGAFATCNGAGEGVDCPEGFVGRFKRWRYEPIAQYIEADEFVKV</sequence>
<keyword evidence="7" id="KW-0732">Signal</keyword>
<feature type="active site" description="Proton donor" evidence="4">
    <location>
        <position position="205"/>
    </location>
</feature>
<evidence type="ECO:0000256" key="1">
    <source>
        <dbReference type="ARBA" id="ARBA00009865"/>
    </source>
</evidence>
<dbReference type="OrthoDB" id="2139957at2759"/>
<dbReference type="CDD" id="cd18833">
    <property type="entry name" value="GH43_PcXyl-like"/>
    <property type="match status" value="1"/>
</dbReference>
<dbReference type="Pfam" id="PF04616">
    <property type="entry name" value="Glyco_hydro_43"/>
    <property type="match status" value="1"/>
</dbReference>
<comment type="caution">
    <text evidence="9">The sequence shown here is derived from an EMBL/GenBank/DDBJ whole genome shotgun (WGS) entry which is preliminary data.</text>
</comment>
<dbReference type="PANTHER" id="PTHR42812">
    <property type="entry name" value="BETA-XYLOSIDASE"/>
    <property type="match status" value="1"/>
</dbReference>
<evidence type="ECO:0000256" key="2">
    <source>
        <dbReference type="ARBA" id="ARBA00022801"/>
    </source>
</evidence>
<evidence type="ECO:0000313" key="10">
    <source>
        <dbReference type="Proteomes" id="UP000639643"/>
    </source>
</evidence>
<dbReference type="Gene3D" id="2.60.120.200">
    <property type="match status" value="1"/>
</dbReference>
<dbReference type="Proteomes" id="UP000639643">
    <property type="component" value="Unassembled WGS sequence"/>
</dbReference>
<dbReference type="PANTHER" id="PTHR42812:SF17">
    <property type="entry name" value="BETA-XYLOSIDASE C-TERMINAL CONCANAVALIN A-LIKE DOMAIN-CONTAINING PROTEIN-RELATED"/>
    <property type="match status" value="1"/>
</dbReference>
<feature type="chain" id="PRO_5034083351" description="Beta-xylosidase C-terminal Concanavalin A-like domain-containing protein" evidence="7">
    <location>
        <begin position="20"/>
        <end position="582"/>
    </location>
</feature>
<comment type="similarity">
    <text evidence="1 6">Belongs to the glycosyl hydrolase 43 family.</text>
</comment>
<evidence type="ECO:0000256" key="4">
    <source>
        <dbReference type="PIRSR" id="PIRSR606710-1"/>
    </source>
</evidence>
<gene>
    <name evidence="9" type="ORF">CMUS01_10454</name>
</gene>
<name>A0A8H6K2T3_9PEZI</name>
<evidence type="ECO:0000256" key="5">
    <source>
        <dbReference type="PIRSR" id="PIRSR606710-2"/>
    </source>
</evidence>
<dbReference type="InterPro" id="IPR006710">
    <property type="entry name" value="Glyco_hydro_43"/>
</dbReference>
<feature type="active site" description="Proton acceptor" evidence="4">
    <location>
        <position position="38"/>
    </location>
</feature>
<dbReference type="GO" id="GO:0004553">
    <property type="term" value="F:hydrolase activity, hydrolyzing O-glycosyl compounds"/>
    <property type="evidence" value="ECO:0007669"/>
    <property type="project" value="InterPro"/>
</dbReference>
<feature type="domain" description="Beta-xylosidase C-terminal Concanavalin A-like" evidence="8">
    <location>
        <begin position="393"/>
        <end position="551"/>
    </location>
</feature>
<keyword evidence="10" id="KW-1185">Reference proteome</keyword>
<dbReference type="InterPro" id="IPR051795">
    <property type="entry name" value="Glycosyl_Hydrlase_43"/>
</dbReference>
<dbReference type="Pfam" id="PF17851">
    <property type="entry name" value="GH43_C2"/>
    <property type="match status" value="1"/>
</dbReference>
<dbReference type="SUPFAM" id="SSF49899">
    <property type="entry name" value="Concanavalin A-like lectins/glucanases"/>
    <property type="match status" value="1"/>
</dbReference>
<evidence type="ECO:0000259" key="8">
    <source>
        <dbReference type="Pfam" id="PF17851"/>
    </source>
</evidence>
<dbReference type="EMBL" id="WIGM01000483">
    <property type="protein sequence ID" value="KAF6823992.1"/>
    <property type="molecule type" value="Genomic_DNA"/>
</dbReference>
<dbReference type="InterPro" id="IPR041542">
    <property type="entry name" value="GH43_C2"/>
</dbReference>
<evidence type="ECO:0000256" key="3">
    <source>
        <dbReference type="ARBA" id="ARBA00023295"/>
    </source>
</evidence>
<accession>A0A8H6K2T3</accession>
<feature type="signal peptide" evidence="7">
    <location>
        <begin position="1"/>
        <end position="19"/>
    </location>
</feature>
<dbReference type="GO" id="GO:0005975">
    <property type="term" value="P:carbohydrate metabolic process"/>
    <property type="evidence" value="ECO:0007669"/>
    <property type="project" value="InterPro"/>
</dbReference>
<dbReference type="Gene3D" id="2.115.10.20">
    <property type="entry name" value="Glycosyl hydrolase domain, family 43"/>
    <property type="match status" value="1"/>
</dbReference>
<dbReference type="InterPro" id="IPR023296">
    <property type="entry name" value="Glyco_hydro_beta-prop_sf"/>
</dbReference>
<feature type="site" description="Important for catalytic activity, responsible for pKa modulation of the active site Glu and correct orientation of both the proton donor and substrate" evidence="5">
    <location>
        <position position="159"/>
    </location>
</feature>
<keyword evidence="2 6" id="KW-0378">Hydrolase</keyword>
<organism evidence="9 10">
    <name type="scientific">Colletotrichum musicola</name>
    <dbReference type="NCBI Taxonomy" id="2175873"/>
    <lineage>
        <taxon>Eukaryota</taxon>
        <taxon>Fungi</taxon>
        <taxon>Dikarya</taxon>
        <taxon>Ascomycota</taxon>
        <taxon>Pezizomycotina</taxon>
        <taxon>Sordariomycetes</taxon>
        <taxon>Hypocreomycetidae</taxon>
        <taxon>Glomerellales</taxon>
        <taxon>Glomerellaceae</taxon>
        <taxon>Colletotrichum</taxon>
        <taxon>Colletotrichum orchidearum species complex</taxon>
    </lineage>
</organism>
<keyword evidence="3 6" id="KW-0326">Glycosidase</keyword>
<proteinExistence type="inferred from homology"/>
<dbReference type="SUPFAM" id="SSF75005">
    <property type="entry name" value="Arabinanase/levansucrase/invertase"/>
    <property type="match status" value="1"/>
</dbReference>
<evidence type="ECO:0000313" key="9">
    <source>
        <dbReference type="EMBL" id="KAF6823992.1"/>
    </source>
</evidence>
<dbReference type="InterPro" id="IPR013320">
    <property type="entry name" value="ConA-like_dom_sf"/>
</dbReference>
<reference evidence="9" key="1">
    <citation type="journal article" date="2020" name="Phytopathology">
        <title>Genome Sequence Resources of Colletotrichum truncatum, C. plurivorum, C. musicola, and C. sojae: Four Species Pathogenic to Soybean (Glycine max).</title>
        <authorList>
            <person name="Rogerio F."/>
            <person name="Boufleur T.R."/>
            <person name="Ciampi-Guillardi M."/>
            <person name="Sukno S.A."/>
            <person name="Thon M.R."/>
            <person name="Massola Junior N.S."/>
            <person name="Baroncelli R."/>
        </authorList>
    </citation>
    <scope>NUCLEOTIDE SEQUENCE</scope>
    <source>
        <strain evidence="9">LFN0074</strain>
    </source>
</reference>
<evidence type="ECO:0000256" key="6">
    <source>
        <dbReference type="RuleBase" id="RU361187"/>
    </source>
</evidence>
<evidence type="ECO:0000256" key="7">
    <source>
        <dbReference type="SAM" id="SignalP"/>
    </source>
</evidence>
<protein>
    <recommendedName>
        <fullName evidence="8">Beta-xylosidase C-terminal Concanavalin A-like domain-containing protein</fullName>
    </recommendedName>
</protein>